<organism evidence="3 4">
    <name type="scientific">Geosmithia morbida</name>
    <dbReference type="NCBI Taxonomy" id="1094350"/>
    <lineage>
        <taxon>Eukaryota</taxon>
        <taxon>Fungi</taxon>
        <taxon>Dikarya</taxon>
        <taxon>Ascomycota</taxon>
        <taxon>Pezizomycotina</taxon>
        <taxon>Sordariomycetes</taxon>
        <taxon>Hypocreomycetidae</taxon>
        <taxon>Hypocreales</taxon>
        <taxon>Bionectriaceae</taxon>
        <taxon>Geosmithia</taxon>
    </lineage>
</organism>
<evidence type="ECO:0000313" key="4">
    <source>
        <dbReference type="Proteomes" id="UP000749293"/>
    </source>
</evidence>
<evidence type="ECO:0000259" key="1">
    <source>
        <dbReference type="Pfam" id="PF00501"/>
    </source>
</evidence>
<dbReference type="Gene3D" id="3.40.50.12780">
    <property type="entry name" value="N-terminal domain of ligase-like"/>
    <property type="match status" value="1"/>
</dbReference>
<dbReference type="InterPro" id="IPR025110">
    <property type="entry name" value="AMP-bd_C"/>
</dbReference>
<dbReference type="GO" id="GO:0016405">
    <property type="term" value="F:CoA-ligase activity"/>
    <property type="evidence" value="ECO:0007669"/>
    <property type="project" value="TreeGrafter"/>
</dbReference>
<dbReference type="Proteomes" id="UP000749293">
    <property type="component" value="Unassembled WGS sequence"/>
</dbReference>
<dbReference type="PANTHER" id="PTHR24096:SF422">
    <property type="entry name" value="BCDNA.GH02901"/>
    <property type="match status" value="1"/>
</dbReference>
<evidence type="ECO:0000259" key="2">
    <source>
        <dbReference type="Pfam" id="PF13193"/>
    </source>
</evidence>
<gene>
    <name evidence="3" type="ORF">GMORB2_5200</name>
</gene>
<dbReference type="Pfam" id="PF13193">
    <property type="entry name" value="AMP-binding_C"/>
    <property type="match status" value="1"/>
</dbReference>
<dbReference type="Gene3D" id="3.30.300.30">
    <property type="match status" value="1"/>
</dbReference>
<accession>A0A9P5D7H9</accession>
<proteinExistence type="predicted"/>
<feature type="domain" description="AMP-dependent synthetase/ligase" evidence="1">
    <location>
        <begin position="47"/>
        <end position="417"/>
    </location>
</feature>
<dbReference type="PANTHER" id="PTHR24096">
    <property type="entry name" value="LONG-CHAIN-FATTY-ACID--COA LIGASE"/>
    <property type="match status" value="1"/>
</dbReference>
<comment type="caution">
    <text evidence="3">The sequence shown here is derived from an EMBL/GenBank/DDBJ whole genome shotgun (WGS) entry which is preliminary data.</text>
</comment>
<keyword evidence="4" id="KW-1185">Reference proteome</keyword>
<dbReference type="InterPro" id="IPR020845">
    <property type="entry name" value="AMP-binding_CS"/>
</dbReference>
<sequence>MVFHPPSWVPPLPHIPDDITLDQFLNTENYGRHALSSSRNPFTCGLTGKTYTAQQVVQRVDYLSRALGKRLSIDSEDGTEWDRVVCLFSLNTIDYIPFTNAIHRLNGIVTPASAAYSAPELEHQLRSSGARAVFTCLPLLDTALQAANAVGIPEASVFLLSLPGFDDSKVPFSTLDDLIAQGKSLPPVKPLRWIKGQGARQTAFLSYSSGTSGLPKAVMVSHRNVIANIIQVGIYDGVGRKQKGIKTQVHLGLLPLSHIYGLTLVGLLGQYRGDEAVILPRFELSSFLSSIQRFRIEALFIVPPILISMLSNKDKCDKTDMSSVRHVMSGAAPLGSEVVAEVLKRYPSWTVSQGYGMTEASPVVVTSSELDISIGSSGSLIPGCVAKIIDTDGNEVTTHETRGELLVQSPSVVLGYLHNEKANAETFVWHDDGRWLRTGDEVLVRNSSQGNEHFFIVDRIKELIKCKGHQVAPAELEAHLLSHPHVQDCTVIPVADDRSGEVPKAFVVRDPSASSVPDADLIKSITKHVEDHKANHKWLRGGVEFIDAIPKSPSGKILRRMLREKEKAKRKEQGAKL</sequence>
<protein>
    <submittedName>
        <fullName evidence="3">Acyl-CoA synthetase (AMP-forming)/AMP-acid ligase II</fullName>
    </submittedName>
</protein>
<feature type="domain" description="AMP-binding enzyme C-terminal" evidence="2">
    <location>
        <begin position="475"/>
        <end position="556"/>
    </location>
</feature>
<dbReference type="Pfam" id="PF00501">
    <property type="entry name" value="AMP-binding"/>
    <property type="match status" value="1"/>
</dbReference>
<dbReference type="RefSeq" id="XP_035323186.1">
    <property type="nucleotide sequence ID" value="XM_035467174.1"/>
</dbReference>
<dbReference type="InterPro" id="IPR045851">
    <property type="entry name" value="AMP-bd_C_sf"/>
</dbReference>
<reference evidence="3" key="1">
    <citation type="submission" date="2020-03" db="EMBL/GenBank/DDBJ databases">
        <title>Site-based positive gene gene selection in Geosmithia morbida across the United States reveals a broad range of putative effectors and factors for local host and environmental adapation.</title>
        <authorList>
            <person name="Onufrak A."/>
            <person name="Murdoch R.W."/>
            <person name="Gazis R."/>
            <person name="Huff M."/>
            <person name="Staton M."/>
            <person name="Klingeman W."/>
            <person name="Hadziabdic D."/>
        </authorList>
    </citation>
    <scope>NUCLEOTIDE SEQUENCE</scope>
    <source>
        <strain evidence="3">1262</strain>
    </source>
</reference>
<dbReference type="EMBL" id="JAANYQ010000004">
    <property type="protein sequence ID" value="KAF4124534.1"/>
    <property type="molecule type" value="Genomic_DNA"/>
</dbReference>
<dbReference type="InterPro" id="IPR042099">
    <property type="entry name" value="ANL_N_sf"/>
</dbReference>
<keyword evidence="3" id="KW-0436">Ligase</keyword>
<dbReference type="InterPro" id="IPR000873">
    <property type="entry name" value="AMP-dep_synth/lig_dom"/>
</dbReference>
<name>A0A9P5D7H9_9HYPO</name>
<dbReference type="SUPFAM" id="SSF56801">
    <property type="entry name" value="Acetyl-CoA synthetase-like"/>
    <property type="match status" value="1"/>
</dbReference>
<evidence type="ECO:0000313" key="3">
    <source>
        <dbReference type="EMBL" id="KAF4124534.1"/>
    </source>
</evidence>
<dbReference type="OrthoDB" id="6509636at2759"/>
<dbReference type="AlphaFoldDB" id="A0A9P5D7H9"/>
<dbReference type="CDD" id="cd05911">
    <property type="entry name" value="Firefly_Luc_like"/>
    <property type="match status" value="1"/>
</dbReference>
<dbReference type="GeneID" id="55971428"/>
<dbReference type="PROSITE" id="PS00455">
    <property type="entry name" value="AMP_BINDING"/>
    <property type="match status" value="1"/>
</dbReference>